<dbReference type="SUPFAM" id="SSF52540">
    <property type="entry name" value="P-loop containing nucleoside triphosphate hydrolases"/>
    <property type="match status" value="1"/>
</dbReference>
<dbReference type="Pfam" id="PF00270">
    <property type="entry name" value="DEAD"/>
    <property type="match status" value="1"/>
</dbReference>
<keyword evidence="4" id="KW-0067">ATP-binding</keyword>
<accession>A0A6C0DIN9</accession>
<dbReference type="Pfam" id="PF08148">
    <property type="entry name" value="DSHCT"/>
    <property type="match status" value="1"/>
</dbReference>
<evidence type="ECO:0000259" key="6">
    <source>
        <dbReference type="PROSITE" id="PS51194"/>
    </source>
</evidence>
<dbReference type="InterPro" id="IPR050699">
    <property type="entry name" value="RNA-DNA_Helicase"/>
</dbReference>
<dbReference type="Gene3D" id="1.10.3380.30">
    <property type="match status" value="1"/>
</dbReference>
<dbReference type="PANTHER" id="PTHR12131:SF1">
    <property type="entry name" value="ATP-DEPENDENT RNA HELICASE SUPV3L1, MITOCHONDRIAL-RELATED"/>
    <property type="match status" value="1"/>
</dbReference>
<dbReference type="AlphaFoldDB" id="A0A6C0DIN9"/>
<dbReference type="InterPro" id="IPR001650">
    <property type="entry name" value="Helicase_C-like"/>
</dbReference>
<dbReference type="InterPro" id="IPR011545">
    <property type="entry name" value="DEAD/DEAH_box_helicase_dom"/>
</dbReference>
<evidence type="ECO:0000256" key="4">
    <source>
        <dbReference type="ARBA" id="ARBA00022840"/>
    </source>
</evidence>
<dbReference type="SMART" id="SM01142">
    <property type="entry name" value="DSHCT"/>
    <property type="match status" value="1"/>
</dbReference>
<dbReference type="SMART" id="SM00490">
    <property type="entry name" value="HELICc"/>
    <property type="match status" value="1"/>
</dbReference>
<dbReference type="GO" id="GO:0004386">
    <property type="term" value="F:helicase activity"/>
    <property type="evidence" value="ECO:0007669"/>
    <property type="project" value="UniProtKB-KW"/>
</dbReference>
<evidence type="ECO:0000256" key="3">
    <source>
        <dbReference type="ARBA" id="ARBA00022806"/>
    </source>
</evidence>
<dbReference type="PROSITE" id="PS51192">
    <property type="entry name" value="HELICASE_ATP_BIND_1"/>
    <property type="match status" value="1"/>
</dbReference>
<proteinExistence type="predicted"/>
<evidence type="ECO:0000256" key="2">
    <source>
        <dbReference type="ARBA" id="ARBA00022801"/>
    </source>
</evidence>
<reference evidence="7" key="1">
    <citation type="journal article" date="2020" name="Nature">
        <title>Giant virus diversity and host interactions through global metagenomics.</title>
        <authorList>
            <person name="Schulz F."/>
            <person name="Roux S."/>
            <person name="Paez-Espino D."/>
            <person name="Jungbluth S."/>
            <person name="Walsh D.A."/>
            <person name="Denef V.J."/>
            <person name="McMahon K.D."/>
            <person name="Konstantinidis K.T."/>
            <person name="Eloe-Fadrosh E.A."/>
            <person name="Kyrpides N.C."/>
            <person name="Woyke T."/>
        </authorList>
    </citation>
    <scope>NUCLEOTIDE SEQUENCE</scope>
    <source>
        <strain evidence="7">GVMAG-M-3300023174-189</strain>
    </source>
</reference>
<evidence type="ECO:0000313" key="7">
    <source>
        <dbReference type="EMBL" id="QHT16433.1"/>
    </source>
</evidence>
<dbReference type="Pfam" id="PF00271">
    <property type="entry name" value="Helicase_C"/>
    <property type="match status" value="1"/>
</dbReference>
<evidence type="ECO:0000256" key="1">
    <source>
        <dbReference type="ARBA" id="ARBA00022741"/>
    </source>
</evidence>
<dbReference type="EMBL" id="MN739626">
    <property type="protein sequence ID" value="QHT16433.1"/>
    <property type="molecule type" value="Genomic_DNA"/>
</dbReference>
<name>A0A6C0DIN9_9ZZZZ</name>
<sequence>MSTFLKIADVKQGPSEMPADPPIIYKFPLDPFQQHAMKAICSEENVLVTAKTGSGKTLVGEVQIAYSLRKGKRVFYTTPIKSLSNQKFNDLKKQFGSVGIMTGDIKFCPNANVVIMTTEILRNLLFKKDSTTKSIGLTAEISCEDLDAVIFDECHYINDRDRGHVWEEIMILLPPEVKMIMLSATLDHPEYFAEWLGELKKRPINLISTEYRIVPLTHTLWYNDQFHVLMDSKNSYNDNLYKEWLDWRLNKEKAHDKFQQKVKDARAGGQEGPIEGKTRPTSFLHQMNDLIVNLEKKELLPALFFVLSRKDCEKYAQKVESTLITSSEKADVVHIWNFHLRNHRESLEKLPQYHSLRHLVEKGLAYHHSGLVPMLKEIIEILFSKGFIKVLFATETFAVGINMPTKTAVFVGVKKYDDEKGDMRVLTTAEYLQMAGRAGRRGLDTMGTVIYLPDRNPIEPTEMRYMMCGGRAEVTSRMEFDYDFILKTIQSGNRTWLDILEKSYWRRQRQVQMDYNRAEKAKLNAMLQQIQLSSDEMEVVKQKDDLEQQISTLTNAKRKKAELQLLRWKDEYRGSKWDNVIQTSIQIRRIQKDCATLDRDFDRLSDTSSDVECKIKVLEQAGFLKPLDNPKTHTKDSLTTVGILATELNEADALLLSQFYLTPRAKDLTPEELLCVLAACIMDGKMDSETQLSDIKVPSIVKDCIYDLSDLWDSLRKIELEQHSIQSKWKMSTAWIGPMWDWINGNSVASICATYGIYEGNLIRSVLKLQNILDEWRSMAAFCEHTDMMDKFRDAHHLLLREAVIQDSLYLHM</sequence>
<dbReference type="GO" id="GO:0016787">
    <property type="term" value="F:hydrolase activity"/>
    <property type="evidence" value="ECO:0007669"/>
    <property type="project" value="UniProtKB-KW"/>
</dbReference>
<keyword evidence="1" id="KW-0547">Nucleotide-binding</keyword>
<dbReference type="GO" id="GO:0005524">
    <property type="term" value="F:ATP binding"/>
    <property type="evidence" value="ECO:0007669"/>
    <property type="project" value="UniProtKB-KW"/>
</dbReference>
<dbReference type="Gene3D" id="3.40.50.300">
    <property type="entry name" value="P-loop containing nucleotide triphosphate hydrolases"/>
    <property type="match status" value="2"/>
</dbReference>
<dbReference type="InterPro" id="IPR027417">
    <property type="entry name" value="P-loop_NTPase"/>
</dbReference>
<protein>
    <recommendedName>
        <fullName evidence="8">Helicase</fullName>
    </recommendedName>
</protein>
<dbReference type="CDD" id="cd18795">
    <property type="entry name" value="SF2_C_Ski2"/>
    <property type="match status" value="1"/>
</dbReference>
<dbReference type="SMART" id="SM00487">
    <property type="entry name" value="DEXDc"/>
    <property type="match status" value="1"/>
</dbReference>
<feature type="domain" description="Helicase C-terminal" evidence="6">
    <location>
        <begin position="286"/>
        <end position="490"/>
    </location>
</feature>
<dbReference type="InterPro" id="IPR014001">
    <property type="entry name" value="Helicase_ATP-bd"/>
</dbReference>
<dbReference type="GO" id="GO:0003676">
    <property type="term" value="F:nucleic acid binding"/>
    <property type="evidence" value="ECO:0007669"/>
    <property type="project" value="InterPro"/>
</dbReference>
<feature type="domain" description="Helicase ATP-binding" evidence="5">
    <location>
        <begin position="37"/>
        <end position="204"/>
    </location>
</feature>
<evidence type="ECO:0008006" key="8">
    <source>
        <dbReference type="Google" id="ProtNLM"/>
    </source>
</evidence>
<keyword evidence="2" id="KW-0378">Hydrolase</keyword>
<organism evidence="7">
    <name type="scientific">viral metagenome</name>
    <dbReference type="NCBI Taxonomy" id="1070528"/>
    <lineage>
        <taxon>unclassified sequences</taxon>
        <taxon>metagenomes</taxon>
        <taxon>organismal metagenomes</taxon>
    </lineage>
</organism>
<evidence type="ECO:0000259" key="5">
    <source>
        <dbReference type="PROSITE" id="PS51192"/>
    </source>
</evidence>
<dbReference type="PANTHER" id="PTHR12131">
    <property type="entry name" value="ATP-DEPENDENT RNA AND DNA HELICASE"/>
    <property type="match status" value="1"/>
</dbReference>
<dbReference type="InterPro" id="IPR012961">
    <property type="entry name" value="Ski2/MTR4_C"/>
</dbReference>
<dbReference type="PROSITE" id="PS51194">
    <property type="entry name" value="HELICASE_CTER"/>
    <property type="match status" value="1"/>
</dbReference>
<keyword evidence="3" id="KW-0347">Helicase</keyword>